<dbReference type="OrthoDB" id="5976143at2759"/>
<dbReference type="GO" id="GO:0005886">
    <property type="term" value="C:plasma membrane"/>
    <property type="evidence" value="ECO:0007669"/>
    <property type="project" value="UniProtKB-SubCell"/>
</dbReference>
<dbReference type="GO" id="GO:0043410">
    <property type="term" value="P:positive regulation of MAPK cascade"/>
    <property type="evidence" value="ECO:0007669"/>
    <property type="project" value="TreeGrafter"/>
</dbReference>
<dbReference type="Proteomes" id="UP001152795">
    <property type="component" value="Unassembled WGS sequence"/>
</dbReference>
<comment type="caution">
    <text evidence="10">The sequence shown here is derived from an EMBL/GenBank/DDBJ whole genome shotgun (WGS) entry which is preliminary data.</text>
</comment>
<name>A0A6S7JQT7_PARCT</name>
<keyword evidence="11" id="KW-1185">Reference proteome</keyword>
<dbReference type="PANTHER" id="PTHR24248">
    <property type="entry name" value="ADRENERGIC RECEPTOR-RELATED G-PROTEIN COUPLED RECEPTOR"/>
    <property type="match status" value="1"/>
</dbReference>
<keyword evidence="5" id="KW-0297">G-protein coupled receptor</keyword>
<keyword evidence="7" id="KW-1015">Disulfide bond</keyword>
<dbReference type="InterPro" id="IPR017452">
    <property type="entry name" value="GPCR_Rhodpsn_7TM"/>
</dbReference>
<dbReference type="AlphaFoldDB" id="A0A6S7JQT7"/>
<keyword evidence="2" id="KW-1003">Cell membrane</keyword>
<dbReference type="GO" id="GO:0071880">
    <property type="term" value="P:adenylate cyclase-activating adrenergic receptor signaling pathway"/>
    <property type="evidence" value="ECO:0007669"/>
    <property type="project" value="TreeGrafter"/>
</dbReference>
<evidence type="ECO:0000256" key="1">
    <source>
        <dbReference type="ARBA" id="ARBA00004651"/>
    </source>
</evidence>
<keyword evidence="3" id="KW-0812">Transmembrane</keyword>
<keyword evidence="4" id="KW-1133">Transmembrane helix</keyword>
<evidence type="ECO:0000256" key="3">
    <source>
        <dbReference type="ARBA" id="ARBA00022692"/>
    </source>
</evidence>
<accession>A0A6S7JQT7</accession>
<evidence type="ECO:0000256" key="2">
    <source>
        <dbReference type="ARBA" id="ARBA00022475"/>
    </source>
</evidence>
<evidence type="ECO:0000256" key="6">
    <source>
        <dbReference type="ARBA" id="ARBA00023136"/>
    </source>
</evidence>
<evidence type="ECO:0000313" key="10">
    <source>
        <dbReference type="EMBL" id="CAB4033351.1"/>
    </source>
</evidence>
<keyword evidence="6" id="KW-0472">Membrane</keyword>
<dbReference type="InterPro" id="IPR000276">
    <property type="entry name" value="GPCR_Rhodpsn"/>
</dbReference>
<dbReference type="SUPFAM" id="SSF81321">
    <property type="entry name" value="Family A G protein-coupled receptor-like"/>
    <property type="match status" value="1"/>
</dbReference>
<dbReference type="PROSITE" id="PS50262">
    <property type="entry name" value="G_PROTEIN_RECEP_F1_2"/>
    <property type="match status" value="1"/>
</dbReference>
<comment type="subcellular location">
    <subcellularLocation>
        <location evidence="1">Cell membrane</location>
        <topology evidence="1">Multi-pass membrane protein</topology>
    </subcellularLocation>
</comment>
<evidence type="ECO:0000313" key="11">
    <source>
        <dbReference type="Proteomes" id="UP001152795"/>
    </source>
</evidence>
<gene>
    <name evidence="10" type="ORF">PACLA_8A013836</name>
</gene>
<protein>
    <submittedName>
        <fullName evidence="10">Melanocyte-stimulating hormone receptor-like</fullName>
    </submittedName>
</protein>
<evidence type="ECO:0000256" key="9">
    <source>
        <dbReference type="ARBA" id="ARBA00023224"/>
    </source>
</evidence>
<dbReference type="EMBL" id="CACRXK020019177">
    <property type="protein sequence ID" value="CAB4033351.1"/>
    <property type="molecule type" value="Genomic_DNA"/>
</dbReference>
<dbReference type="GO" id="GO:0004993">
    <property type="term" value="F:G protein-coupled serotonin receptor activity"/>
    <property type="evidence" value="ECO:0007669"/>
    <property type="project" value="UniProtKB-ARBA"/>
</dbReference>
<keyword evidence="8 10" id="KW-0675">Receptor</keyword>
<keyword evidence="9" id="KW-0807">Transducer</keyword>
<dbReference type="Pfam" id="PF00001">
    <property type="entry name" value="7tm_1"/>
    <property type="match status" value="1"/>
</dbReference>
<organism evidence="10 11">
    <name type="scientific">Paramuricea clavata</name>
    <name type="common">Red gorgonian</name>
    <name type="synonym">Violescent sea-whip</name>
    <dbReference type="NCBI Taxonomy" id="317549"/>
    <lineage>
        <taxon>Eukaryota</taxon>
        <taxon>Metazoa</taxon>
        <taxon>Cnidaria</taxon>
        <taxon>Anthozoa</taxon>
        <taxon>Octocorallia</taxon>
        <taxon>Malacalcyonacea</taxon>
        <taxon>Plexauridae</taxon>
        <taxon>Paramuricea</taxon>
    </lineage>
</organism>
<evidence type="ECO:0000256" key="7">
    <source>
        <dbReference type="ARBA" id="ARBA00023157"/>
    </source>
</evidence>
<evidence type="ECO:0000256" key="4">
    <source>
        <dbReference type="ARBA" id="ARBA00022989"/>
    </source>
</evidence>
<dbReference type="PANTHER" id="PTHR24248:SF199">
    <property type="entry name" value="IP13425P-RELATED"/>
    <property type="match status" value="1"/>
</dbReference>
<dbReference type="Gene3D" id="1.20.1070.10">
    <property type="entry name" value="Rhodopsin 7-helix transmembrane proteins"/>
    <property type="match status" value="1"/>
</dbReference>
<evidence type="ECO:0000256" key="5">
    <source>
        <dbReference type="ARBA" id="ARBA00023040"/>
    </source>
</evidence>
<sequence>MLMMYNHTNPTESSTWTESDRMKSIAFLDELELAEKIILIIFVICTTIGNTLVLVAIWREASLHPPNKYFVVCLAVADLLVGMILEPLMVYDLSLDDESRRHICIHLCHFMAWIDTFALSASIYTPISQAQEATSI</sequence>
<reference evidence="10" key="1">
    <citation type="submission" date="2020-04" db="EMBL/GenBank/DDBJ databases">
        <authorList>
            <person name="Alioto T."/>
            <person name="Alioto T."/>
            <person name="Gomez Garrido J."/>
        </authorList>
    </citation>
    <scope>NUCLEOTIDE SEQUENCE</scope>
    <source>
        <strain evidence="10">A484AB</strain>
    </source>
</reference>
<dbReference type="CDD" id="cd00637">
    <property type="entry name" value="7tm_classA_rhodopsin-like"/>
    <property type="match status" value="1"/>
</dbReference>
<proteinExistence type="predicted"/>
<dbReference type="PRINTS" id="PR00237">
    <property type="entry name" value="GPCRRHODOPSN"/>
</dbReference>
<evidence type="ECO:0000256" key="8">
    <source>
        <dbReference type="ARBA" id="ARBA00023170"/>
    </source>
</evidence>